<gene>
    <name evidence="2" type="ORF">AERYTH_12880</name>
</gene>
<dbReference type="PATRIC" id="fig|2041.4.peg.2683"/>
<name>A0A0U3TIZ4_9ACTN</name>
<dbReference type="STRING" id="2041.AERYTH_12880"/>
<dbReference type="AlphaFoldDB" id="A0A0U3TIZ4"/>
<protein>
    <recommendedName>
        <fullName evidence="4">DUF4307 domain-containing protein</fullName>
    </recommendedName>
</protein>
<keyword evidence="1" id="KW-0812">Transmembrane</keyword>
<evidence type="ECO:0000313" key="3">
    <source>
        <dbReference type="Proteomes" id="UP000067689"/>
    </source>
</evidence>
<organism evidence="2 3">
    <name type="scientific">Aeromicrobium erythreum</name>
    <dbReference type="NCBI Taxonomy" id="2041"/>
    <lineage>
        <taxon>Bacteria</taxon>
        <taxon>Bacillati</taxon>
        <taxon>Actinomycetota</taxon>
        <taxon>Actinomycetes</taxon>
        <taxon>Propionibacteriales</taxon>
        <taxon>Nocardioidaceae</taxon>
        <taxon>Aeromicrobium</taxon>
    </lineage>
</organism>
<dbReference type="Proteomes" id="UP000067689">
    <property type="component" value="Chromosome"/>
</dbReference>
<dbReference type="OrthoDB" id="3747674at2"/>
<reference evidence="2 3" key="1">
    <citation type="journal article" date="1991" name="Int. J. Syst. Bacteriol.">
        <title>Description of the erythromycin-producing bacterium Arthrobacter sp. strain NRRL B-3381 as Aeromicrobium erythreum gen. nov., sp. nov.</title>
        <authorList>
            <person name="Miller E.S."/>
            <person name="Woese C.R."/>
            <person name="Brenner S."/>
        </authorList>
    </citation>
    <scope>NUCLEOTIDE SEQUENCE [LARGE SCALE GENOMIC DNA]</scope>
    <source>
        <strain evidence="2 3">AR18</strain>
    </source>
</reference>
<evidence type="ECO:0000313" key="2">
    <source>
        <dbReference type="EMBL" id="ALX05527.1"/>
    </source>
</evidence>
<accession>A0A0U3TIZ4</accession>
<feature type="transmembrane region" description="Helical" evidence="1">
    <location>
        <begin position="16"/>
        <end position="38"/>
    </location>
</feature>
<dbReference type="RefSeq" id="WP_067859394.1">
    <property type="nucleotide sequence ID" value="NZ_CP011502.1"/>
</dbReference>
<keyword evidence="3" id="KW-1185">Reference proteome</keyword>
<sequence>MSTLDARYGRRTRGRWLWPTVAAVGVLVGVAWAAWVALDTDPVSGEIHGYTVESPTRVVATLDVRRPDPVAARCTLYAQALDHSVVGERTIDVPAGRRERTRVTVPITTEREAVTAVVRTCQVLD</sequence>
<evidence type="ECO:0000256" key="1">
    <source>
        <dbReference type="SAM" id="Phobius"/>
    </source>
</evidence>
<dbReference type="EMBL" id="CP011502">
    <property type="protein sequence ID" value="ALX05527.1"/>
    <property type="molecule type" value="Genomic_DNA"/>
</dbReference>
<dbReference type="KEGG" id="aer:AERYTH_12880"/>
<proteinExistence type="predicted"/>
<dbReference type="Pfam" id="PF14155">
    <property type="entry name" value="DUF4307"/>
    <property type="match status" value="1"/>
</dbReference>
<evidence type="ECO:0008006" key="4">
    <source>
        <dbReference type="Google" id="ProtNLM"/>
    </source>
</evidence>
<keyword evidence="1" id="KW-0472">Membrane</keyword>
<dbReference type="InterPro" id="IPR025443">
    <property type="entry name" value="DUF4307"/>
</dbReference>
<keyword evidence="1" id="KW-1133">Transmembrane helix</keyword>